<dbReference type="AlphaFoldDB" id="A0A6H0XTB3"/>
<dbReference type="Gene3D" id="1.10.238.10">
    <property type="entry name" value="EF-hand"/>
    <property type="match status" value="1"/>
</dbReference>
<organism evidence="5 6">
    <name type="scientific">Peltaster fructicola</name>
    <dbReference type="NCBI Taxonomy" id="286661"/>
    <lineage>
        <taxon>Eukaryota</taxon>
        <taxon>Fungi</taxon>
        <taxon>Dikarya</taxon>
        <taxon>Ascomycota</taxon>
        <taxon>Pezizomycotina</taxon>
        <taxon>Dothideomycetes</taxon>
        <taxon>Dothideomycetes incertae sedis</taxon>
        <taxon>Peltaster</taxon>
    </lineage>
</organism>
<evidence type="ECO:0000313" key="5">
    <source>
        <dbReference type="EMBL" id="QIW97857.1"/>
    </source>
</evidence>
<evidence type="ECO:0000313" key="6">
    <source>
        <dbReference type="Proteomes" id="UP000503462"/>
    </source>
</evidence>
<dbReference type="InterPro" id="IPR050403">
    <property type="entry name" value="Myosin_RLC"/>
</dbReference>
<dbReference type="PROSITE" id="PS00018">
    <property type="entry name" value="EF_HAND_1"/>
    <property type="match status" value="1"/>
</dbReference>
<dbReference type="GO" id="GO:0005509">
    <property type="term" value="F:calcium ion binding"/>
    <property type="evidence" value="ECO:0007669"/>
    <property type="project" value="InterPro"/>
</dbReference>
<name>A0A6H0XTB3_9PEZI</name>
<dbReference type="PANTHER" id="PTHR23049">
    <property type="entry name" value="MYOSIN REGULATORY LIGHT CHAIN 2"/>
    <property type="match status" value="1"/>
</dbReference>
<feature type="region of interest" description="Disordered" evidence="3">
    <location>
        <begin position="1"/>
        <end position="107"/>
    </location>
</feature>
<dbReference type="SUPFAM" id="SSF47473">
    <property type="entry name" value="EF-hand"/>
    <property type="match status" value="1"/>
</dbReference>
<dbReference type="InterPro" id="IPR011992">
    <property type="entry name" value="EF-hand-dom_pair"/>
</dbReference>
<sequence>MASLTPGRQSPFRRQPSTNTPRASTPNTSPTKPSLLSPARGGSMPPERSGPFNKQQFDVNTSPITRQDGGFRREGSTSPTKEDTTFKSMGGSPLKSHLDTPSKRFQNDSVVSPSLSIASSVDAANTFDSPSTQILHSVNSPSGTPVVQAAKIKQPVFDNKTPTYMPKSNTTYNSIPAPLLRSFRESFEVLDPNATGVLNPSSLPPVLDQLGLSNEAALSSFFPPSRSSNMNLAAYLDLLSAPLGDLSSSEELAAAFSAFDVDDSGQIDVQDLRQAILRTMPEPGEVNAGARLGEAEVDSILQTFTGRRAFGARGLGAHKASSKGEVFKWREFVGSLNGGQDDRAEAVAV</sequence>
<accession>A0A6H0XTB3</accession>
<gene>
    <name evidence="5" type="ORF">AMS68_003375</name>
</gene>
<dbReference type="InterPro" id="IPR002048">
    <property type="entry name" value="EF_hand_dom"/>
</dbReference>
<dbReference type="PROSITE" id="PS50222">
    <property type="entry name" value="EF_HAND_2"/>
    <property type="match status" value="1"/>
</dbReference>
<feature type="compositionally biased region" description="Basic and acidic residues" evidence="3">
    <location>
        <begin position="96"/>
        <end position="106"/>
    </location>
</feature>
<keyword evidence="1" id="KW-0677">Repeat</keyword>
<keyword evidence="6" id="KW-1185">Reference proteome</keyword>
<dbReference type="Proteomes" id="UP000503462">
    <property type="component" value="Chromosome 2"/>
</dbReference>
<dbReference type="OrthoDB" id="429467at2759"/>
<dbReference type="Pfam" id="PF13405">
    <property type="entry name" value="EF-hand_6"/>
    <property type="match status" value="1"/>
</dbReference>
<dbReference type="EMBL" id="CP051140">
    <property type="protein sequence ID" value="QIW97857.1"/>
    <property type="molecule type" value="Genomic_DNA"/>
</dbReference>
<proteinExistence type="predicted"/>
<feature type="compositionally biased region" description="Polar residues" evidence="3">
    <location>
        <begin position="52"/>
        <end position="65"/>
    </location>
</feature>
<feature type="domain" description="EF-hand" evidence="4">
    <location>
        <begin position="247"/>
        <end position="282"/>
    </location>
</feature>
<evidence type="ECO:0000259" key="4">
    <source>
        <dbReference type="PROSITE" id="PS50222"/>
    </source>
</evidence>
<feature type="compositionally biased region" description="Basic and acidic residues" evidence="3">
    <location>
        <begin position="69"/>
        <end position="85"/>
    </location>
</feature>
<reference evidence="5 6" key="1">
    <citation type="journal article" date="2016" name="Sci. Rep.">
        <title>Peltaster fructicola genome reveals evolution from an invasive phytopathogen to an ectophytic parasite.</title>
        <authorList>
            <person name="Xu C."/>
            <person name="Chen H."/>
            <person name="Gleason M.L."/>
            <person name="Xu J.R."/>
            <person name="Liu H."/>
            <person name="Zhang R."/>
            <person name="Sun G."/>
        </authorList>
    </citation>
    <scope>NUCLEOTIDE SEQUENCE [LARGE SCALE GENOMIC DNA]</scope>
    <source>
        <strain evidence="5 6">LNHT1506</strain>
    </source>
</reference>
<keyword evidence="2" id="KW-0106">Calcium</keyword>
<dbReference type="InterPro" id="IPR018247">
    <property type="entry name" value="EF_Hand_1_Ca_BS"/>
</dbReference>
<evidence type="ECO:0000256" key="1">
    <source>
        <dbReference type="ARBA" id="ARBA00022737"/>
    </source>
</evidence>
<feature type="compositionally biased region" description="Polar residues" evidence="3">
    <location>
        <begin position="15"/>
        <end position="34"/>
    </location>
</feature>
<protein>
    <recommendedName>
        <fullName evidence="4">EF-hand domain-containing protein</fullName>
    </recommendedName>
</protein>
<evidence type="ECO:0000256" key="3">
    <source>
        <dbReference type="SAM" id="MobiDB-lite"/>
    </source>
</evidence>
<evidence type="ECO:0000256" key="2">
    <source>
        <dbReference type="ARBA" id="ARBA00022837"/>
    </source>
</evidence>